<evidence type="ECO:0000256" key="1">
    <source>
        <dbReference type="SAM" id="Phobius"/>
    </source>
</evidence>
<dbReference type="EMBL" id="BTRK01000001">
    <property type="protein sequence ID" value="GMR32888.1"/>
    <property type="molecule type" value="Genomic_DNA"/>
</dbReference>
<evidence type="ECO:0000313" key="2">
    <source>
        <dbReference type="EMBL" id="GMR32888.1"/>
    </source>
</evidence>
<dbReference type="InterPro" id="IPR038885">
    <property type="entry name" value="PLB1"/>
</dbReference>
<dbReference type="AlphaFoldDB" id="A0AAN4Z2H9"/>
<organism evidence="2 3">
    <name type="scientific">Pristionchus mayeri</name>
    <dbReference type="NCBI Taxonomy" id="1317129"/>
    <lineage>
        <taxon>Eukaryota</taxon>
        <taxon>Metazoa</taxon>
        <taxon>Ecdysozoa</taxon>
        <taxon>Nematoda</taxon>
        <taxon>Chromadorea</taxon>
        <taxon>Rhabditida</taxon>
        <taxon>Rhabditina</taxon>
        <taxon>Diplogasteromorpha</taxon>
        <taxon>Diplogasteroidea</taxon>
        <taxon>Neodiplogasteridae</taxon>
        <taxon>Pristionchus</taxon>
    </lineage>
</organism>
<keyword evidence="3" id="KW-1185">Reference proteome</keyword>
<comment type="caution">
    <text evidence="2">The sequence shown here is derived from an EMBL/GenBank/DDBJ whole genome shotgun (WGS) entry which is preliminary data.</text>
</comment>
<dbReference type="PANTHER" id="PTHR21325">
    <property type="entry name" value="PHOSPHOLIPASE B, PLB1"/>
    <property type="match status" value="1"/>
</dbReference>
<keyword evidence="1" id="KW-1133">Transmembrane helix</keyword>
<name>A0AAN4Z2H9_9BILA</name>
<evidence type="ECO:0000313" key="3">
    <source>
        <dbReference type="Proteomes" id="UP001328107"/>
    </source>
</evidence>
<dbReference type="SUPFAM" id="SSF52266">
    <property type="entry name" value="SGNH hydrolase"/>
    <property type="match status" value="1"/>
</dbReference>
<dbReference type="PANTHER" id="PTHR21325:SF31">
    <property type="entry name" value="GH22081P-RELATED"/>
    <property type="match status" value="1"/>
</dbReference>
<dbReference type="GO" id="GO:0004620">
    <property type="term" value="F:phospholipase activity"/>
    <property type="evidence" value="ECO:0007669"/>
    <property type="project" value="InterPro"/>
</dbReference>
<protein>
    <recommendedName>
        <fullName evidence="4">Lipase</fullName>
    </recommendedName>
</protein>
<dbReference type="Pfam" id="PF00657">
    <property type="entry name" value="Lipase_GDSL"/>
    <property type="match status" value="1"/>
</dbReference>
<keyword evidence="1" id="KW-0472">Membrane</keyword>
<sequence>MARDKGHCAMMGDSYSPIDSSDDFKKQRRTEHKIRLTRLLAAFSILLNILLITSFIASGIIMRMIHQNEQNSSPSTDTSSSGLSVQWNRTTFRSPIGGRLPCSRRLLVASTTSPTDANQVRPADIKYIAAMGDSYMTGYLSYTSKTEEIDEMRNFVGNSFATGGEGEMETHLTLANVLRHLNPTLTGFSTGQGMKEEQTNLNVAIPGMWTDDMQRQARELIRRFGKYSPNSVEQDWKLINIFVGVRDISGFCIGQGGTDKPEFKRNLTEAIAILQNALPKSIISIIAPPNLDFMFGASLIVAQIPSMSCNLVNFGLIAQRRTELYREAIIEIVAESQNKSRNDQVVIAQHIFDNLWEPLRKPDGSYQTDFYAADFFHLSNYGNSLVAKQLWNQLVSPDHLKFSSNALMADERPDLICPEFKCPFIRTPANSAACIMSEENVIAGTM</sequence>
<accession>A0AAN4Z2H9</accession>
<dbReference type="GO" id="GO:0006644">
    <property type="term" value="P:phospholipid metabolic process"/>
    <property type="evidence" value="ECO:0007669"/>
    <property type="project" value="TreeGrafter"/>
</dbReference>
<dbReference type="InterPro" id="IPR036514">
    <property type="entry name" value="SGNH_hydro_sf"/>
</dbReference>
<gene>
    <name evidence="2" type="ORF">PMAYCL1PPCAC_03083</name>
</gene>
<feature type="transmembrane region" description="Helical" evidence="1">
    <location>
        <begin position="39"/>
        <end position="65"/>
    </location>
</feature>
<dbReference type="Proteomes" id="UP001328107">
    <property type="component" value="Unassembled WGS sequence"/>
</dbReference>
<dbReference type="Gene3D" id="3.40.50.1110">
    <property type="entry name" value="SGNH hydrolase"/>
    <property type="match status" value="1"/>
</dbReference>
<keyword evidence="1" id="KW-0812">Transmembrane</keyword>
<evidence type="ECO:0008006" key="4">
    <source>
        <dbReference type="Google" id="ProtNLM"/>
    </source>
</evidence>
<proteinExistence type="predicted"/>
<reference evidence="3" key="1">
    <citation type="submission" date="2022-10" db="EMBL/GenBank/DDBJ databases">
        <title>Genome assembly of Pristionchus species.</title>
        <authorList>
            <person name="Yoshida K."/>
            <person name="Sommer R.J."/>
        </authorList>
    </citation>
    <scope>NUCLEOTIDE SEQUENCE [LARGE SCALE GENOMIC DNA]</scope>
    <source>
        <strain evidence="3">RS5460</strain>
    </source>
</reference>
<dbReference type="InterPro" id="IPR001087">
    <property type="entry name" value="GDSL"/>
</dbReference>